<dbReference type="AlphaFoldDB" id="A0A1H2R8M2"/>
<dbReference type="STRING" id="356660.SAMN05444336_101256"/>
<feature type="region of interest" description="Disordered" evidence="1">
    <location>
        <begin position="875"/>
        <end position="916"/>
    </location>
</feature>
<feature type="compositionally biased region" description="Polar residues" evidence="1">
    <location>
        <begin position="1113"/>
        <end position="1135"/>
    </location>
</feature>
<name>A0A1H2R8M2_9RHOB</name>
<organism evidence="3 4">
    <name type="scientific">Albimonas donghaensis</name>
    <dbReference type="NCBI Taxonomy" id="356660"/>
    <lineage>
        <taxon>Bacteria</taxon>
        <taxon>Pseudomonadati</taxon>
        <taxon>Pseudomonadota</taxon>
        <taxon>Alphaproteobacteria</taxon>
        <taxon>Rhodobacterales</taxon>
        <taxon>Paracoccaceae</taxon>
        <taxon>Albimonas</taxon>
    </lineage>
</organism>
<dbReference type="Proteomes" id="UP000199118">
    <property type="component" value="Unassembled WGS sequence"/>
</dbReference>
<evidence type="ECO:0000256" key="1">
    <source>
        <dbReference type="SAM" id="MobiDB-lite"/>
    </source>
</evidence>
<keyword evidence="4" id="KW-1185">Reference proteome</keyword>
<feature type="compositionally biased region" description="Low complexity" evidence="1">
    <location>
        <begin position="1143"/>
        <end position="1152"/>
    </location>
</feature>
<feature type="compositionally biased region" description="Low complexity" evidence="1">
    <location>
        <begin position="875"/>
        <end position="912"/>
    </location>
</feature>
<feature type="region of interest" description="Disordered" evidence="1">
    <location>
        <begin position="1111"/>
        <end position="1195"/>
    </location>
</feature>
<dbReference type="OrthoDB" id="9805070at2"/>
<sequence>MTFFLPSEPQARPFNPAPRPRAGFGETAAAAWTGAAISQNSWDRRGQRERELLDEVNAQLARVKAPSPMTRDAHVEWERRPGGLAVLRKQVLEAAANAAAEDPGRWGSLPISEEAFQAQIDRELKAELDDANETLSMGGRGAGVAEFLGAAGSAATDPLSLAMLPLGGTGGLMRILATEAALGAAGEALALPAQYRTAEALEQPDPDALTQIGIGAAGGAILGAGPVAAVRGTGWAMRQFGREAGDASRPSAAGPVEHEVATDQATVALREGRPVPPPPPVSSPQDYDRLSRRIVGVESGGRANAKNPGSSATGAGQFIDATWLDMIARHRPDLAATRGRAEILALRSDPALSREMTAAYASDNAAHLAAQGLEATEPNLYLAHFLGPGGATRALLADPDAPVTSVMTAAQIDANRNVTFAGRPLQHWSVKDLRRWSEFKMGQAADPGAAYQSATRRGYTAGDEVATPAGTRVQVEYEVVDMDTLTLASGDRQPRDRSRLAPTAKVKERAAALDPALLMPSPLASHGAPVVGADHVIDSGNGRVMSLMHAADQFPDRYAAYVETIRASFDVPEGMARPVLIARRRTDLDPDELRRFVREANEDSVERMSPSEQARSDAEALTPDVLARFDPEAGGIAAPGNRDFLRALVGALPSGQRGELLTDKGGLSTAGHTRLQAALFARGYDAPDLVAAMTEEGGRDVKAAIDAMTDAAPAWAQLRADAAEGRLRPEYDLTDALTGAVRLVGQAREKARAEGMTVRGALDDMMAQDDMLGGGVDPATARMVGVLYRGARARSREDIARGLRAYVDEAGRVGAEGGGLLDEIAPVGPLDVIDAVTRRLDDAPAPEGAPGPAERIASDEPALIDLAGADDAAWRGGAASPAARAADDQSAAELRQATATPRTEDPATATDTDAPELREAERLREVKQRTDALSAAQPFVTIDELYQLAPDAQAQLARIGERLSGELGVKFKNPGIKRRETTEEKLDRKGYRRITQLTDFARGGFVVDTAAQADGIIDAFRAAGLDFVDEGWTRKLATGFVDRKVLLRLDNGLLAEIQIWSAPMIEAKSTRGQALYTKARSSTDPDEIARLNQEQLDVYNDALARSDPALQSLFGSSNEPNSGSNIARNKASSRISDAVAPTSSRSTSDQSSPGASSANALSPTSTAGRQSQFPNRMEDPSSGWDIPNIGAPAGQVNDAAAGDFTVTIDGVEMRASDVLRDLDADQDFAEQVAFCRPGGSRDG</sequence>
<feature type="compositionally biased region" description="Low complexity" evidence="1">
    <location>
        <begin position="9"/>
        <end position="22"/>
    </location>
</feature>
<accession>A0A1H2R8M2</accession>
<gene>
    <name evidence="3" type="ORF">SAMN05444336_101256</name>
</gene>
<dbReference type="Pfam" id="PF18763">
    <property type="entry name" value="ddrB-ParB"/>
    <property type="match status" value="1"/>
</dbReference>
<protein>
    <recommendedName>
        <fullName evidence="2">DdrB-like domain-containing protein</fullName>
    </recommendedName>
</protein>
<dbReference type="Gene3D" id="1.10.530.10">
    <property type="match status" value="1"/>
</dbReference>
<dbReference type="InterPro" id="IPR041398">
    <property type="entry name" value="DdrB_dom"/>
</dbReference>
<feature type="region of interest" description="Disordered" evidence="1">
    <location>
        <begin position="1"/>
        <end position="22"/>
    </location>
</feature>
<dbReference type="EMBL" id="FNMZ01000001">
    <property type="protein sequence ID" value="SDW15184.1"/>
    <property type="molecule type" value="Genomic_DNA"/>
</dbReference>
<feature type="compositionally biased region" description="Polar residues" evidence="1">
    <location>
        <begin position="1153"/>
        <end position="1174"/>
    </location>
</feature>
<evidence type="ECO:0000313" key="4">
    <source>
        <dbReference type="Proteomes" id="UP000199118"/>
    </source>
</evidence>
<dbReference type="RefSeq" id="WP_092679328.1">
    <property type="nucleotide sequence ID" value="NZ_FNMZ01000001.1"/>
</dbReference>
<feature type="domain" description="DdrB-like" evidence="2">
    <location>
        <begin position="469"/>
        <end position="584"/>
    </location>
</feature>
<proteinExistence type="predicted"/>
<evidence type="ECO:0000313" key="3">
    <source>
        <dbReference type="EMBL" id="SDW15184.1"/>
    </source>
</evidence>
<evidence type="ECO:0000259" key="2">
    <source>
        <dbReference type="Pfam" id="PF18763"/>
    </source>
</evidence>
<reference evidence="3 4" key="1">
    <citation type="submission" date="2016-10" db="EMBL/GenBank/DDBJ databases">
        <authorList>
            <person name="de Groot N.N."/>
        </authorList>
    </citation>
    <scope>NUCLEOTIDE SEQUENCE [LARGE SCALE GENOMIC DNA]</scope>
    <source>
        <strain evidence="3 4">DSM 17890</strain>
    </source>
</reference>